<protein>
    <recommendedName>
        <fullName evidence="4">Sugar kinase</fullName>
    </recommendedName>
</protein>
<reference evidence="2 3" key="1">
    <citation type="journal article" date="2016" name="Front. Microbiol.">
        <title>Comparative Genomics Analysis of Streptomyces Species Reveals Their Adaptation to the Marine Environment and Their Diversity at the Genomic Level.</title>
        <authorList>
            <person name="Tian X."/>
            <person name="Zhang Z."/>
            <person name="Yang T."/>
            <person name="Chen M."/>
            <person name="Li J."/>
            <person name="Chen F."/>
            <person name="Yang J."/>
            <person name="Li W."/>
            <person name="Zhang B."/>
            <person name="Zhang Z."/>
            <person name="Wu J."/>
            <person name="Zhang C."/>
            <person name="Long L."/>
            <person name="Xiao J."/>
        </authorList>
    </citation>
    <scope>NUCLEOTIDE SEQUENCE [LARGE SCALE GENOMIC DNA]</scope>
    <source>
        <strain evidence="2 3">SCSIO 02100</strain>
    </source>
</reference>
<keyword evidence="1" id="KW-0812">Transmembrane</keyword>
<dbReference type="Proteomes" id="UP000176101">
    <property type="component" value="Unassembled WGS sequence"/>
</dbReference>
<dbReference type="OrthoDB" id="4305709at2"/>
<gene>
    <name evidence="2" type="ORF">AN216_08695</name>
</gene>
<evidence type="ECO:0000313" key="3">
    <source>
        <dbReference type="Proteomes" id="UP000176101"/>
    </source>
</evidence>
<keyword evidence="1" id="KW-1133">Transmembrane helix</keyword>
<proteinExistence type="predicted"/>
<evidence type="ECO:0008006" key="4">
    <source>
        <dbReference type="Google" id="ProtNLM"/>
    </source>
</evidence>
<dbReference type="AlphaFoldDB" id="A0A1E7KKI0"/>
<dbReference type="STRING" id="1075402.AN216_08695"/>
<evidence type="ECO:0000256" key="1">
    <source>
        <dbReference type="SAM" id="Phobius"/>
    </source>
</evidence>
<organism evidence="2 3">
    <name type="scientific">Streptomyces oceani</name>
    <dbReference type="NCBI Taxonomy" id="1075402"/>
    <lineage>
        <taxon>Bacteria</taxon>
        <taxon>Bacillati</taxon>
        <taxon>Actinomycetota</taxon>
        <taxon>Actinomycetes</taxon>
        <taxon>Kitasatosporales</taxon>
        <taxon>Streptomycetaceae</taxon>
        <taxon>Streptomyces</taxon>
    </lineage>
</organism>
<evidence type="ECO:0000313" key="2">
    <source>
        <dbReference type="EMBL" id="OEV04377.1"/>
    </source>
</evidence>
<accession>A0A1E7KKI0</accession>
<sequence length="191" mass="21371">MDDRTPTTPPGGQRPPHRPRHRIVTLLIVVLLIAVPAGFLVKAAFVSRDSGEEKQREAALSDLTWERPSKADLRIYDVPMPKSASYVAHYEANSWKTSSLHVQFRITDEKLDKFLHNVGTNGSQLRTGAWSGVSEAQAERVGWEFGKSGRSYAGLVYQESQQHPELQITVDTTAEERPRVYVVSTVRFTGP</sequence>
<comment type="caution">
    <text evidence="2">The sequence shown here is derived from an EMBL/GenBank/DDBJ whole genome shotgun (WGS) entry which is preliminary data.</text>
</comment>
<keyword evidence="3" id="KW-1185">Reference proteome</keyword>
<name>A0A1E7KKI0_9ACTN</name>
<dbReference type="EMBL" id="LJGU01000114">
    <property type="protein sequence ID" value="OEV04377.1"/>
    <property type="molecule type" value="Genomic_DNA"/>
</dbReference>
<feature type="transmembrane region" description="Helical" evidence="1">
    <location>
        <begin position="23"/>
        <end position="46"/>
    </location>
</feature>
<keyword evidence="1" id="KW-0472">Membrane</keyword>